<name>A0ABP9VFR4_9DEIO</name>
<feature type="domain" description="Thioesterase" evidence="8">
    <location>
        <begin position="53"/>
        <end position="123"/>
    </location>
</feature>
<evidence type="ECO:0000313" key="10">
    <source>
        <dbReference type="Proteomes" id="UP001458946"/>
    </source>
</evidence>
<comment type="caution">
    <text evidence="9">The sequence shown here is derived from an EMBL/GenBank/DDBJ whole genome shotgun (WGS) entry which is preliminary data.</text>
</comment>
<dbReference type="SUPFAM" id="SSF54637">
    <property type="entry name" value="Thioesterase/thiol ester dehydrase-isomerase"/>
    <property type="match status" value="1"/>
</dbReference>
<dbReference type="RefSeq" id="WP_353544025.1">
    <property type="nucleotide sequence ID" value="NZ_BAABRN010000084.1"/>
</dbReference>
<proteinExistence type="inferred from homology"/>
<evidence type="ECO:0000256" key="1">
    <source>
        <dbReference type="ARBA" id="ARBA00022801"/>
    </source>
</evidence>
<evidence type="ECO:0000259" key="8">
    <source>
        <dbReference type="Pfam" id="PF03061"/>
    </source>
</evidence>
<dbReference type="EMBL" id="BAABRN010000084">
    <property type="protein sequence ID" value="GAA5504059.1"/>
    <property type="molecule type" value="Genomic_DNA"/>
</dbReference>
<evidence type="ECO:0000313" key="9">
    <source>
        <dbReference type="EMBL" id="GAA5504059.1"/>
    </source>
</evidence>
<keyword evidence="10" id="KW-1185">Reference proteome</keyword>
<dbReference type="EC" id="3.1.2.20" evidence="5"/>
<dbReference type="Gene3D" id="3.10.129.10">
    <property type="entry name" value="Hotdog Thioesterase"/>
    <property type="match status" value="1"/>
</dbReference>
<dbReference type="PANTHER" id="PTHR43240:SF20">
    <property type="entry name" value="MEDIUM_LONG-CHAIN ACYL-COA THIOESTERASE YIGI"/>
    <property type="match status" value="1"/>
</dbReference>
<dbReference type="PANTHER" id="PTHR43240">
    <property type="entry name" value="1,4-DIHYDROXY-2-NAPHTHOYL-COA THIOESTERASE 1"/>
    <property type="match status" value="1"/>
</dbReference>
<evidence type="ECO:0000256" key="5">
    <source>
        <dbReference type="ARBA" id="ARBA00038894"/>
    </source>
</evidence>
<comment type="catalytic activity">
    <reaction evidence="2">
        <text>a fatty acyl-CoA + H2O = a fatty acid + CoA + H(+)</text>
        <dbReference type="Rhea" id="RHEA:16781"/>
        <dbReference type="ChEBI" id="CHEBI:15377"/>
        <dbReference type="ChEBI" id="CHEBI:15378"/>
        <dbReference type="ChEBI" id="CHEBI:28868"/>
        <dbReference type="ChEBI" id="CHEBI:57287"/>
        <dbReference type="ChEBI" id="CHEBI:77636"/>
        <dbReference type="EC" id="3.1.2.20"/>
    </reaction>
</comment>
<organism evidence="9 10">
    <name type="scientific">Deinococcus xinjiangensis</name>
    <dbReference type="NCBI Taxonomy" id="457454"/>
    <lineage>
        <taxon>Bacteria</taxon>
        <taxon>Thermotogati</taxon>
        <taxon>Deinococcota</taxon>
        <taxon>Deinococci</taxon>
        <taxon>Deinococcales</taxon>
        <taxon>Deinococcaceae</taxon>
        <taxon>Deinococcus</taxon>
    </lineage>
</organism>
<dbReference type="InterPro" id="IPR029069">
    <property type="entry name" value="HotDog_dom_sf"/>
</dbReference>
<evidence type="ECO:0000256" key="6">
    <source>
        <dbReference type="ARBA" id="ARBA00040062"/>
    </source>
</evidence>
<dbReference type="InterPro" id="IPR006683">
    <property type="entry name" value="Thioestr_dom"/>
</dbReference>
<dbReference type="Proteomes" id="UP001458946">
    <property type="component" value="Unassembled WGS sequence"/>
</dbReference>
<dbReference type="NCBIfam" id="TIGR00369">
    <property type="entry name" value="unchar_dom_1"/>
    <property type="match status" value="1"/>
</dbReference>
<protein>
    <recommendedName>
        <fullName evidence="6">Medium/long-chain acyl-CoA thioesterase YigI</fullName>
        <ecNumber evidence="5">3.1.2.20</ecNumber>
    </recommendedName>
</protein>
<dbReference type="InterPro" id="IPR003736">
    <property type="entry name" value="PAAI_dom"/>
</dbReference>
<accession>A0ABP9VFR4</accession>
<comment type="similarity">
    <text evidence="4">Belongs to the YigI thioesterase family.</text>
</comment>
<comment type="catalytic activity">
    <reaction evidence="7">
        <text>a medium-chain fatty acyl-CoA + H2O = a medium-chain fatty acid + CoA + H(+)</text>
        <dbReference type="Rhea" id="RHEA:68184"/>
        <dbReference type="ChEBI" id="CHEBI:15377"/>
        <dbReference type="ChEBI" id="CHEBI:15378"/>
        <dbReference type="ChEBI" id="CHEBI:57287"/>
        <dbReference type="ChEBI" id="CHEBI:59558"/>
        <dbReference type="ChEBI" id="CHEBI:90546"/>
    </reaction>
</comment>
<evidence type="ECO:0000256" key="2">
    <source>
        <dbReference type="ARBA" id="ARBA00035880"/>
    </source>
</evidence>
<sequence length="157" mass="16607">MTYPTTSAERVAYANKIIASQTFSTLVGAQFSEISPTSAELRVPLREDLRQHHGFAHGGLLSTMADIALTFMGATAIGPNVLTSEYKINFLRPATGEELVARASVISGGKRQAVTRCDIFSVQAGEEKLVATALGTIVKSDAPPVKGAEILAEANET</sequence>
<evidence type="ECO:0000256" key="7">
    <source>
        <dbReference type="ARBA" id="ARBA00048062"/>
    </source>
</evidence>
<gene>
    <name evidence="9" type="ORF">Dxin01_03827</name>
</gene>
<comment type="catalytic activity">
    <reaction evidence="3">
        <text>a long-chain fatty acyl-CoA + H2O = a long-chain fatty acid + CoA + H(+)</text>
        <dbReference type="Rhea" id="RHEA:67680"/>
        <dbReference type="ChEBI" id="CHEBI:15377"/>
        <dbReference type="ChEBI" id="CHEBI:15378"/>
        <dbReference type="ChEBI" id="CHEBI:57287"/>
        <dbReference type="ChEBI" id="CHEBI:57560"/>
        <dbReference type="ChEBI" id="CHEBI:83139"/>
    </reaction>
</comment>
<dbReference type="CDD" id="cd03443">
    <property type="entry name" value="PaaI_thioesterase"/>
    <property type="match status" value="1"/>
</dbReference>
<keyword evidence="1" id="KW-0378">Hydrolase</keyword>
<evidence type="ECO:0000256" key="4">
    <source>
        <dbReference type="ARBA" id="ARBA00038381"/>
    </source>
</evidence>
<dbReference type="Pfam" id="PF03061">
    <property type="entry name" value="4HBT"/>
    <property type="match status" value="1"/>
</dbReference>
<evidence type="ECO:0000256" key="3">
    <source>
        <dbReference type="ARBA" id="ARBA00036002"/>
    </source>
</evidence>
<reference evidence="9 10" key="1">
    <citation type="submission" date="2024-02" db="EMBL/GenBank/DDBJ databases">
        <title>Deinococcus xinjiangensis NBRC 107630.</title>
        <authorList>
            <person name="Ichikawa N."/>
            <person name="Katano-Makiyama Y."/>
            <person name="Hidaka K."/>
        </authorList>
    </citation>
    <scope>NUCLEOTIDE SEQUENCE [LARGE SCALE GENOMIC DNA]</scope>
    <source>
        <strain evidence="9 10">NBRC 107630</strain>
    </source>
</reference>